<feature type="non-terminal residue" evidence="1">
    <location>
        <position position="1"/>
    </location>
</feature>
<reference evidence="1 2" key="1">
    <citation type="journal article" date="2024" name="BMC Genomics">
        <title>Genome assembly of redclaw crayfish (Cherax quadricarinatus) provides insights into its immune adaptation and hypoxia tolerance.</title>
        <authorList>
            <person name="Liu Z."/>
            <person name="Zheng J."/>
            <person name="Li H."/>
            <person name="Fang K."/>
            <person name="Wang S."/>
            <person name="He J."/>
            <person name="Zhou D."/>
            <person name="Weng S."/>
            <person name="Chi M."/>
            <person name="Gu Z."/>
            <person name="He J."/>
            <person name="Li F."/>
            <person name="Wang M."/>
        </authorList>
    </citation>
    <scope>NUCLEOTIDE SEQUENCE [LARGE SCALE GENOMIC DNA]</scope>
    <source>
        <strain evidence="1">ZL_2023a</strain>
    </source>
</reference>
<proteinExistence type="predicted"/>
<name>A0AAW0W9P4_CHEQU</name>
<gene>
    <name evidence="1" type="ORF">OTU49_017481</name>
</gene>
<accession>A0AAW0W9P4</accession>
<dbReference type="EMBL" id="JARKIK010000078">
    <property type="protein sequence ID" value="KAK8726967.1"/>
    <property type="molecule type" value="Genomic_DNA"/>
</dbReference>
<dbReference type="PANTHER" id="PTHR12496">
    <property type="entry name" value="CGI-41 METHYLTRANSFERASE"/>
    <property type="match status" value="1"/>
</dbReference>
<dbReference type="Proteomes" id="UP001445076">
    <property type="component" value="Unassembled WGS sequence"/>
</dbReference>
<dbReference type="InterPro" id="IPR052220">
    <property type="entry name" value="METTL25"/>
</dbReference>
<keyword evidence="2" id="KW-1185">Reference proteome</keyword>
<protein>
    <submittedName>
        <fullName evidence="1">Uncharacterized protein</fullName>
    </submittedName>
</protein>
<dbReference type="AlphaFoldDB" id="A0AAW0W9P4"/>
<evidence type="ECO:0000313" key="1">
    <source>
        <dbReference type="EMBL" id="KAK8726967.1"/>
    </source>
</evidence>
<sequence>QQQQLEYRGEEVIKAMYGCVHMCEESVDAWKNFTKSAVKFLDMYRSLLDTYVLDFFTEDLWFQLNPQWTVILETLTPCQLADFLCRDAALKQRQVWPLSLQALRATAFAYTLPRKPVSSPAPFTNYLKQQIQDDNKVETECDGNNILESDSNFKVDSESKSPSVSMMNVLTVFHTNNIDSNVTNKCSEALSKRQNSNNTSVVDTVANNSCVVDTVVNNSCVVDTVANNSCVVDTVVNNSCVVDTVANNSCVVDTRADKDSTYCDSHQHSIHEESCDIQISNKNKSTIKSQLKLCETFETSTSGKDSVKLIQPIQQVCVNWGDTTSELSA</sequence>
<evidence type="ECO:0000313" key="2">
    <source>
        <dbReference type="Proteomes" id="UP001445076"/>
    </source>
</evidence>
<dbReference type="PANTHER" id="PTHR12496:SF2">
    <property type="entry name" value="METHYLTRANSFERASE-LIKE PROTEIN 25B"/>
    <property type="match status" value="1"/>
</dbReference>
<comment type="caution">
    <text evidence="1">The sequence shown here is derived from an EMBL/GenBank/DDBJ whole genome shotgun (WGS) entry which is preliminary data.</text>
</comment>
<organism evidence="1 2">
    <name type="scientific">Cherax quadricarinatus</name>
    <name type="common">Australian red claw crayfish</name>
    <dbReference type="NCBI Taxonomy" id="27406"/>
    <lineage>
        <taxon>Eukaryota</taxon>
        <taxon>Metazoa</taxon>
        <taxon>Ecdysozoa</taxon>
        <taxon>Arthropoda</taxon>
        <taxon>Crustacea</taxon>
        <taxon>Multicrustacea</taxon>
        <taxon>Malacostraca</taxon>
        <taxon>Eumalacostraca</taxon>
        <taxon>Eucarida</taxon>
        <taxon>Decapoda</taxon>
        <taxon>Pleocyemata</taxon>
        <taxon>Astacidea</taxon>
        <taxon>Parastacoidea</taxon>
        <taxon>Parastacidae</taxon>
        <taxon>Cherax</taxon>
    </lineage>
</organism>
<feature type="non-terminal residue" evidence="1">
    <location>
        <position position="329"/>
    </location>
</feature>